<protein>
    <submittedName>
        <fullName evidence="3">LysM peptidoglycan-binding domain-containing protein</fullName>
    </submittedName>
</protein>
<dbReference type="SMART" id="SM00257">
    <property type="entry name" value="LysM"/>
    <property type="match status" value="1"/>
</dbReference>
<dbReference type="PROSITE" id="PS51782">
    <property type="entry name" value="LYSM"/>
    <property type="match status" value="1"/>
</dbReference>
<dbReference type="Proteomes" id="UP000746751">
    <property type="component" value="Unassembled WGS sequence"/>
</dbReference>
<dbReference type="InterPro" id="IPR036779">
    <property type="entry name" value="LysM_dom_sf"/>
</dbReference>
<evidence type="ECO:0000313" key="4">
    <source>
        <dbReference type="Proteomes" id="UP000746751"/>
    </source>
</evidence>
<accession>A0A921LRQ6</accession>
<keyword evidence="1" id="KW-1133">Transmembrane helix</keyword>
<evidence type="ECO:0000313" key="3">
    <source>
        <dbReference type="EMBL" id="HJG31287.1"/>
    </source>
</evidence>
<dbReference type="Pfam" id="PF01476">
    <property type="entry name" value="LysM"/>
    <property type="match status" value="1"/>
</dbReference>
<dbReference type="EMBL" id="DYVF01000047">
    <property type="protein sequence ID" value="HJG31287.1"/>
    <property type="molecule type" value="Genomic_DNA"/>
</dbReference>
<organism evidence="3 4">
    <name type="scientific">Collinsella ihumii</name>
    <dbReference type="NCBI Taxonomy" id="1720204"/>
    <lineage>
        <taxon>Bacteria</taxon>
        <taxon>Bacillati</taxon>
        <taxon>Actinomycetota</taxon>
        <taxon>Coriobacteriia</taxon>
        <taxon>Coriobacteriales</taxon>
        <taxon>Coriobacteriaceae</taxon>
        <taxon>Collinsella</taxon>
    </lineage>
</organism>
<name>A0A921LRQ6_9ACTN</name>
<gene>
    <name evidence="3" type="ORF">K8U80_07820</name>
</gene>
<reference evidence="3" key="2">
    <citation type="submission" date="2021-09" db="EMBL/GenBank/DDBJ databases">
        <authorList>
            <person name="Gilroy R."/>
        </authorList>
    </citation>
    <scope>NUCLEOTIDE SEQUENCE</scope>
    <source>
        <strain evidence="3">ChiGjej2B2-7701</strain>
    </source>
</reference>
<dbReference type="CDD" id="cd00118">
    <property type="entry name" value="LysM"/>
    <property type="match status" value="1"/>
</dbReference>
<keyword evidence="1" id="KW-0812">Transmembrane</keyword>
<evidence type="ECO:0000256" key="1">
    <source>
        <dbReference type="SAM" id="Phobius"/>
    </source>
</evidence>
<dbReference type="InterPro" id="IPR018392">
    <property type="entry name" value="LysM"/>
</dbReference>
<dbReference type="AlphaFoldDB" id="A0A921LRQ6"/>
<dbReference type="SUPFAM" id="SSF54106">
    <property type="entry name" value="LysM domain"/>
    <property type="match status" value="1"/>
</dbReference>
<reference evidence="3" key="1">
    <citation type="journal article" date="2021" name="PeerJ">
        <title>Extensive microbial diversity within the chicken gut microbiome revealed by metagenomics and culture.</title>
        <authorList>
            <person name="Gilroy R."/>
            <person name="Ravi A."/>
            <person name="Getino M."/>
            <person name="Pursley I."/>
            <person name="Horton D.L."/>
            <person name="Alikhan N.F."/>
            <person name="Baker D."/>
            <person name="Gharbi K."/>
            <person name="Hall N."/>
            <person name="Watson M."/>
            <person name="Adriaenssens E.M."/>
            <person name="Foster-Nyarko E."/>
            <person name="Jarju S."/>
            <person name="Secka A."/>
            <person name="Antonio M."/>
            <person name="Oren A."/>
            <person name="Chaudhuri R.R."/>
            <person name="La Ragione R."/>
            <person name="Hildebrand F."/>
            <person name="Pallen M.J."/>
        </authorList>
    </citation>
    <scope>NUCLEOTIDE SEQUENCE</scope>
    <source>
        <strain evidence="3">ChiGjej2B2-7701</strain>
    </source>
</reference>
<evidence type="ECO:0000259" key="2">
    <source>
        <dbReference type="PROSITE" id="PS51782"/>
    </source>
</evidence>
<proteinExistence type="predicted"/>
<keyword evidence="1" id="KW-0472">Membrane</keyword>
<dbReference type="Gene3D" id="3.10.350.10">
    <property type="entry name" value="LysM domain"/>
    <property type="match status" value="1"/>
</dbReference>
<feature type="domain" description="LysM" evidence="2">
    <location>
        <begin position="87"/>
        <end position="137"/>
    </location>
</feature>
<feature type="transmembrane region" description="Helical" evidence="1">
    <location>
        <begin position="52"/>
        <end position="73"/>
    </location>
</feature>
<comment type="caution">
    <text evidence="3">The sequence shown here is derived from an EMBL/GenBank/DDBJ whole genome shotgun (WGS) entry which is preliminary data.</text>
</comment>
<sequence length="139" mass="14620">MSTNMYTDGNLALVLDAPRAGFSVVDGYKRTYDSSDPAQEHAAASELAPKTLVIVFALAAIMIACLFGTLIAGQRAYDTGLASQQRAELVVASGDTLWSIASEHAIEGLSTQDTVSVLREWNDLSTSSLTPGTTLVVPA</sequence>